<evidence type="ECO:0000256" key="5">
    <source>
        <dbReference type="ARBA" id="ARBA00022884"/>
    </source>
</evidence>
<dbReference type="CDD" id="cd17946">
    <property type="entry name" value="DEADc_DDX24"/>
    <property type="match status" value="1"/>
</dbReference>
<feature type="domain" description="Helicase ATP-binding" evidence="11">
    <location>
        <begin position="216"/>
        <end position="455"/>
    </location>
</feature>
<feature type="domain" description="DEAD-box RNA helicase Q" evidence="12">
    <location>
        <begin position="184"/>
        <end position="212"/>
    </location>
</feature>
<dbReference type="PROSITE" id="PS51195">
    <property type="entry name" value="Q_MOTIF"/>
    <property type="match status" value="1"/>
</dbReference>
<dbReference type="InterPro" id="IPR027417">
    <property type="entry name" value="P-loop_NTPase"/>
</dbReference>
<evidence type="ECO:0000313" key="13">
    <source>
        <dbReference type="Ensembl" id="ENSEBUP00000025609.1"/>
    </source>
</evidence>
<comment type="similarity">
    <text evidence="7">Belongs to the DEAD box helicase family.</text>
</comment>
<dbReference type="GO" id="GO:0016787">
    <property type="term" value="F:hydrolase activity"/>
    <property type="evidence" value="ECO:0007669"/>
    <property type="project" value="UniProtKB-KW"/>
</dbReference>
<feature type="compositionally biased region" description="Basic residues" evidence="9">
    <location>
        <begin position="137"/>
        <end position="149"/>
    </location>
</feature>
<proteinExistence type="inferred from homology"/>
<sequence>MKGKKKKVNEAVRVAEKAAADTAEVEELASGFGRLQKHGVHIKGRWKSLPITADLLDIDNMSGFVCMEELTDYSVVSQMFLKAEESGNGDLSLRKSAKKRKYEQSLDRQPIESEKIEEQNEKMSEARSLSNIEGGVKKKKRKRNKRKQKALPAKESGNQRADGSWTAKALVVAKKGSEEQMERSSWEGLCVPEPVLQALLELGFSQPTAIQALALPAAIRDMRDVLGAAETGSGKTLAYGIPVIQRILEWQEARLTKNSESQKEPNDELEIRDSGEDGVELRKNVVSGFEDEPKMPDDETVVHGTSTPLLALVVAPTRELAVQVKHHLDAVAKHTGIRTAVVVGGMAVPKQQRVLNQHPEVVVGTPGRLWQLINEGHPHLSTFTQLRCLVLDEADRLLEPGHFAELTQLIEFLDASKARGLGHSQHSRQTFVFSATLTLGHATPSRHFVKPKNAPIGKGVPCDGKSKLGELIKRLGIRPSPKIVDLTRKGATAEALTETRLHCDTDEKDLYLYYFIIQYPGRTMVFANSVSCVKRLVGLLSVLGCDVVALHANMHQKQRLKNLERFASRDRSVAPCTLSSETLLHGLDHMIYGSEIFDDLMPFGFLTALFMTFIILLSYLPCARKSKSGVKQLVHFVCLSVCLSVHTCQFMIEEQLHFRLIYFLNTNRNTNL</sequence>
<dbReference type="Pfam" id="PF00270">
    <property type="entry name" value="DEAD"/>
    <property type="match status" value="1"/>
</dbReference>
<dbReference type="InterPro" id="IPR000629">
    <property type="entry name" value="RNA-helicase_DEAD-box_CS"/>
</dbReference>
<evidence type="ECO:0000256" key="4">
    <source>
        <dbReference type="ARBA" id="ARBA00022840"/>
    </source>
</evidence>
<evidence type="ECO:0000256" key="9">
    <source>
        <dbReference type="SAM" id="MobiDB-lite"/>
    </source>
</evidence>
<accession>A0A8C4R6D1</accession>
<dbReference type="GO" id="GO:0005524">
    <property type="term" value="F:ATP binding"/>
    <property type="evidence" value="ECO:0007669"/>
    <property type="project" value="UniProtKB-UniRule"/>
</dbReference>
<evidence type="ECO:0000256" key="2">
    <source>
        <dbReference type="ARBA" id="ARBA00022801"/>
    </source>
</evidence>
<keyword evidence="10" id="KW-1133">Transmembrane helix</keyword>
<evidence type="ECO:0000256" key="6">
    <source>
        <dbReference type="PROSITE-ProRule" id="PRU00552"/>
    </source>
</evidence>
<dbReference type="GO" id="GO:0003723">
    <property type="term" value="F:RNA binding"/>
    <property type="evidence" value="ECO:0007669"/>
    <property type="project" value="UniProtKB-UniRule"/>
</dbReference>
<comment type="function">
    <text evidence="8">RNA helicase.</text>
</comment>
<evidence type="ECO:0000313" key="14">
    <source>
        <dbReference type="Proteomes" id="UP000694388"/>
    </source>
</evidence>
<dbReference type="OMA" id="RILEWQE"/>
<dbReference type="PROSITE" id="PS00039">
    <property type="entry name" value="DEAD_ATP_HELICASE"/>
    <property type="match status" value="1"/>
</dbReference>
<dbReference type="AlphaFoldDB" id="A0A8C4R6D1"/>
<keyword evidence="2 7" id="KW-0378">Hydrolase</keyword>
<dbReference type="InterPro" id="IPR001650">
    <property type="entry name" value="Helicase_C-like"/>
</dbReference>
<feature type="compositionally biased region" description="Basic and acidic residues" evidence="9">
    <location>
        <begin position="102"/>
        <end position="125"/>
    </location>
</feature>
<keyword evidence="3 7" id="KW-0347">Helicase</keyword>
<dbReference type="InterPro" id="IPR011545">
    <property type="entry name" value="DEAD/DEAH_box_helicase_dom"/>
</dbReference>
<evidence type="ECO:0000256" key="8">
    <source>
        <dbReference type="RuleBase" id="RU365068"/>
    </source>
</evidence>
<dbReference type="Pfam" id="PF00271">
    <property type="entry name" value="Helicase_C"/>
    <property type="match status" value="1"/>
</dbReference>
<dbReference type="Gene3D" id="3.40.50.300">
    <property type="entry name" value="P-loop containing nucleotide triphosphate hydrolases"/>
    <property type="match status" value="2"/>
</dbReference>
<protein>
    <recommendedName>
        <fullName evidence="8">ATP-dependent RNA helicase</fullName>
        <ecNumber evidence="8">3.6.4.13</ecNumber>
    </recommendedName>
</protein>
<dbReference type="EC" id="3.6.4.13" evidence="8"/>
<reference evidence="13" key="1">
    <citation type="submission" date="2025-08" db="UniProtKB">
        <authorList>
            <consortium name="Ensembl"/>
        </authorList>
    </citation>
    <scope>IDENTIFICATION</scope>
</reference>
<feature type="region of interest" description="Disordered" evidence="9">
    <location>
        <begin position="87"/>
        <end position="162"/>
    </location>
</feature>
<keyword evidence="1 7" id="KW-0547">Nucleotide-binding</keyword>
<keyword evidence="10" id="KW-0472">Membrane</keyword>
<evidence type="ECO:0000256" key="1">
    <source>
        <dbReference type="ARBA" id="ARBA00022741"/>
    </source>
</evidence>
<comment type="catalytic activity">
    <reaction evidence="8">
        <text>ATP + H2O = ADP + phosphate + H(+)</text>
        <dbReference type="Rhea" id="RHEA:13065"/>
        <dbReference type="ChEBI" id="CHEBI:15377"/>
        <dbReference type="ChEBI" id="CHEBI:15378"/>
        <dbReference type="ChEBI" id="CHEBI:30616"/>
        <dbReference type="ChEBI" id="CHEBI:43474"/>
        <dbReference type="ChEBI" id="CHEBI:456216"/>
        <dbReference type="EC" id="3.6.4.13"/>
    </reaction>
</comment>
<keyword evidence="4 7" id="KW-0067">ATP-binding</keyword>
<dbReference type="SMART" id="SM00487">
    <property type="entry name" value="DEXDc"/>
    <property type="match status" value="1"/>
</dbReference>
<dbReference type="GO" id="GO:0003724">
    <property type="term" value="F:RNA helicase activity"/>
    <property type="evidence" value="ECO:0007669"/>
    <property type="project" value="UniProtKB-EC"/>
</dbReference>
<evidence type="ECO:0000256" key="10">
    <source>
        <dbReference type="SAM" id="Phobius"/>
    </source>
</evidence>
<evidence type="ECO:0000259" key="11">
    <source>
        <dbReference type="PROSITE" id="PS51192"/>
    </source>
</evidence>
<dbReference type="GeneTree" id="ENSGT00550000074847"/>
<name>A0A8C4R6D1_EPTBU</name>
<dbReference type="SUPFAM" id="SSF52540">
    <property type="entry name" value="P-loop containing nucleoside triphosphate hydrolases"/>
    <property type="match status" value="2"/>
</dbReference>
<comment type="domain">
    <text evidence="8">The Q motif is unique to and characteristic of the DEAD box family of RNA helicases and controls ATP binding and hydrolysis.</text>
</comment>
<dbReference type="Proteomes" id="UP000694388">
    <property type="component" value="Unplaced"/>
</dbReference>
<feature type="short sequence motif" description="Q motif" evidence="6">
    <location>
        <begin position="184"/>
        <end position="212"/>
    </location>
</feature>
<organism evidence="13 14">
    <name type="scientific">Eptatretus burgeri</name>
    <name type="common">Inshore hagfish</name>
    <dbReference type="NCBI Taxonomy" id="7764"/>
    <lineage>
        <taxon>Eukaryota</taxon>
        <taxon>Metazoa</taxon>
        <taxon>Chordata</taxon>
        <taxon>Craniata</taxon>
        <taxon>Vertebrata</taxon>
        <taxon>Cyclostomata</taxon>
        <taxon>Myxini</taxon>
        <taxon>Myxiniformes</taxon>
        <taxon>Myxinidae</taxon>
        <taxon>Eptatretinae</taxon>
        <taxon>Eptatretus</taxon>
    </lineage>
</organism>
<dbReference type="PROSITE" id="PS51192">
    <property type="entry name" value="HELICASE_ATP_BIND_1"/>
    <property type="match status" value="1"/>
</dbReference>
<keyword evidence="5 8" id="KW-0694">RNA-binding</keyword>
<evidence type="ECO:0000256" key="7">
    <source>
        <dbReference type="RuleBase" id="RU000492"/>
    </source>
</evidence>
<evidence type="ECO:0000259" key="12">
    <source>
        <dbReference type="PROSITE" id="PS51195"/>
    </source>
</evidence>
<reference evidence="13" key="2">
    <citation type="submission" date="2025-09" db="UniProtKB">
        <authorList>
            <consortium name="Ensembl"/>
        </authorList>
    </citation>
    <scope>IDENTIFICATION</scope>
</reference>
<evidence type="ECO:0000256" key="3">
    <source>
        <dbReference type="ARBA" id="ARBA00022806"/>
    </source>
</evidence>
<keyword evidence="14" id="KW-1185">Reference proteome</keyword>
<dbReference type="PANTHER" id="PTHR24031">
    <property type="entry name" value="RNA HELICASE"/>
    <property type="match status" value="1"/>
</dbReference>
<dbReference type="InterPro" id="IPR014014">
    <property type="entry name" value="RNA_helicase_DEAD_Q_motif"/>
</dbReference>
<feature type="transmembrane region" description="Helical" evidence="10">
    <location>
        <begin position="600"/>
        <end position="621"/>
    </location>
</feature>
<keyword evidence="10" id="KW-0812">Transmembrane</keyword>
<dbReference type="Ensembl" id="ENSEBUT00000026185.1">
    <property type="protein sequence ID" value="ENSEBUP00000025609.1"/>
    <property type="gene ID" value="ENSEBUG00000015781.1"/>
</dbReference>
<dbReference type="InterPro" id="IPR014001">
    <property type="entry name" value="Helicase_ATP-bd"/>
</dbReference>